<dbReference type="PANTHER" id="PTHR21301:SF10">
    <property type="entry name" value="REVERSE TRANSCRIPTASE DOMAIN-CONTAINING PROTEIN"/>
    <property type="match status" value="1"/>
</dbReference>
<proteinExistence type="predicted"/>
<evidence type="ECO:0008006" key="2">
    <source>
        <dbReference type="Google" id="ProtNLM"/>
    </source>
</evidence>
<organism evidence="1">
    <name type="scientific">Trichuris suis</name>
    <name type="common">pig whipworm</name>
    <dbReference type="NCBI Taxonomy" id="68888"/>
    <lineage>
        <taxon>Eukaryota</taxon>
        <taxon>Metazoa</taxon>
        <taxon>Ecdysozoa</taxon>
        <taxon>Nematoda</taxon>
        <taxon>Enoplea</taxon>
        <taxon>Dorylaimia</taxon>
        <taxon>Trichinellida</taxon>
        <taxon>Trichuridae</taxon>
        <taxon>Trichuris</taxon>
    </lineage>
</organism>
<dbReference type="PANTHER" id="PTHR21301">
    <property type="entry name" value="REVERSE TRANSCRIPTASE"/>
    <property type="match status" value="1"/>
</dbReference>
<protein>
    <recommendedName>
        <fullName evidence="2">GIY-YIG domain-containing protein</fullName>
    </recommendedName>
</protein>
<accession>A0A085NTZ9</accession>
<evidence type="ECO:0000313" key="1">
    <source>
        <dbReference type="EMBL" id="KFD72945.1"/>
    </source>
</evidence>
<dbReference type="AlphaFoldDB" id="A0A085NTZ9"/>
<dbReference type="Proteomes" id="UP000030758">
    <property type="component" value="Unassembled WGS sequence"/>
</dbReference>
<name>A0A085NTZ9_9BILA</name>
<reference evidence="1" key="1">
    <citation type="journal article" date="2014" name="Nat. Genet.">
        <title>Genome and transcriptome of the porcine whipworm Trichuris suis.</title>
        <authorList>
            <person name="Jex A.R."/>
            <person name="Nejsum P."/>
            <person name="Schwarz E.M."/>
            <person name="Hu L."/>
            <person name="Young N.D."/>
            <person name="Hall R.S."/>
            <person name="Korhonen P.K."/>
            <person name="Liao S."/>
            <person name="Thamsborg S."/>
            <person name="Xia J."/>
            <person name="Xu P."/>
            <person name="Wang S."/>
            <person name="Scheerlinck J.P."/>
            <person name="Hofmann A."/>
            <person name="Sternberg P.W."/>
            <person name="Wang J."/>
            <person name="Gasser R.B."/>
        </authorList>
    </citation>
    <scope>NUCLEOTIDE SEQUENCE [LARGE SCALE GENOMIC DNA]</scope>
    <source>
        <strain evidence="1">DCEP-RM93F</strain>
    </source>
</reference>
<gene>
    <name evidence="1" type="ORF">M514_14849</name>
</gene>
<sequence length="288" mass="32922">MFTRLLERHIKATFLYNGYPPGLISSVVRQRTNRQQVPLPDHNVPLLVLPYYKGIGEKIRRMRKEVGFKTYFKSSSTLRAMVRNDKIRLPPEEKPGVIYEVLCSCSASYIGETGNSLSQRFSQHLSGLKHYKNALSGLQGKETKRRGRLRKIQPQAAMDEAVKASAIVEHASHCDGQLVPRVICQEQDFQLRKIKEALFIRHNEVINRDKAILIDKLGMLYYRLRHYARWLSAIHSSAKRTNGPIPFRYTSRIHQCSNAASQNVTSRLSEQSAAYELRSSICAMVVAH</sequence>
<dbReference type="EMBL" id="KL367475">
    <property type="protein sequence ID" value="KFD72945.1"/>
    <property type="molecule type" value="Genomic_DNA"/>
</dbReference>